<name>A0AAD2GSD8_9AGAR</name>
<evidence type="ECO:0000256" key="1">
    <source>
        <dbReference type="ARBA" id="ARBA00006759"/>
    </source>
</evidence>
<dbReference type="AlphaFoldDB" id="A0AAD2GSD8"/>
<dbReference type="CDD" id="cd07722">
    <property type="entry name" value="LACTB2-like_MBL-fold"/>
    <property type="match status" value="1"/>
</dbReference>
<dbReference type="Gene3D" id="3.60.15.10">
    <property type="entry name" value="Ribonuclease Z/Hydroxyacylglutathione hydrolase-like"/>
    <property type="match status" value="1"/>
</dbReference>
<keyword evidence="4" id="KW-0862">Zinc</keyword>
<dbReference type="EMBL" id="CAVNYO010000034">
    <property type="protein sequence ID" value="CAK5263099.1"/>
    <property type="molecule type" value="Genomic_DNA"/>
</dbReference>
<keyword evidence="2" id="KW-0479">Metal-binding</keyword>
<dbReference type="Proteomes" id="UP001295794">
    <property type="component" value="Unassembled WGS sequence"/>
</dbReference>
<evidence type="ECO:0000313" key="6">
    <source>
        <dbReference type="EMBL" id="CAK5263099.1"/>
    </source>
</evidence>
<dbReference type="InterPro" id="IPR041516">
    <property type="entry name" value="LACTB2_WH"/>
</dbReference>
<reference evidence="6" key="1">
    <citation type="submission" date="2023-11" db="EMBL/GenBank/DDBJ databases">
        <authorList>
            <person name="De Vega J J."/>
            <person name="De Vega J J."/>
        </authorList>
    </citation>
    <scope>NUCLEOTIDE SEQUENCE</scope>
</reference>
<evidence type="ECO:0000259" key="5">
    <source>
        <dbReference type="SMART" id="SM00849"/>
    </source>
</evidence>
<feature type="domain" description="Metallo-beta-lactamase" evidence="5">
    <location>
        <begin position="42"/>
        <end position="241"/>
    </location>
</feature>
<dbReference type="SUPFAM" id="SSF56281">
    <property type="entry name" value="Metallo-hydrolase/oxidoreductase"/>
    <property type="match status" value="1"/>
</dbReference>
<accession>A0AAD2GSD8</accession>
<comment type="similarity">
    <text evidence="1">Belongs to the metallo-beta-lactamase superfamily. Glyoxalase II family.</text>
</comment>
<dbReference type="Pfam" id="PF00753">
    <property type="entry name" value="Lactamase_B"/>
    <property type="match status" value="1"/>
</dbReference>
<dbReference type="Gene3D" id="1.10.10.10">
    <property type="entry name" value="Winged helix-like DNA-binding domain superfamily/Winged helix DNA-binding domain"/>
    <property type="match status" value="1"/>
</dbReference>
<dbReference type="InterPro" id="IPR036388">
    <property type="entry name" value="WH-like_DNA-bd_sf"/>
</dbReference>
<evidence type="ECO:0000256" key="3">
    <source>
        <dbReference type="ARBA" id="ARBA00022801"/>
    </source>
</evidence>
<dbReference type="InterPro" id="IPR036866">
    <property type="entry name" value="RibonucZ/Hydroxyglut_hydro"/>
</dbReference>
<gene>
    <name evidence="6" type="ORF">MYCIT1_LOCUS2336</name>
</gene>
<organism evidence="6 7">
    <name type="scientific">Mycena citricolor</name>
    <dbReference type="NCBI Taxonomy" id="2018698"/>
    <lineage>
        <taxon>Eukaryota</taxon>
        <taxon>Fungi</taxon>
        <taxon>Dikarya</taxon>
        <taxon>Basidiomycota</taxon>
        <taxon>Agaricomycotina</taxon>
        <taxon>Agaricomycetes</taxon>
        <taxon>Agaricomycetidae</taxon>
        <taxon>Agaricales</taxon>
        <taxon>Marasmiineae</taxon>
        <taxon>Mycenaceae</taxon>
        <taxon>Mycena</taxon>
    </lineage>
</organism>
<dbReference type="Pfam" id="PF17778">
    <property type="entry name" value="WHD_BLACT"/>
    <property type="match status" value="1"/>
</dbReference>
<comment type="caution">
    <text evidence="6">The sequence shown here is derived from an EMBL/GenBank/DDBJ whole genome shotgun (WGS) entry which is preliminary data.</text>
</comment>
<evidence type="ECO:0000256" key="2">
    <source>
        <dbReference type="ARBA" id="ARBA00022723"/>
    </source>
</evidence>
<sequence length="333" mass="36882">MDKLQVLAPVTRNLGPEPGEIHIAGYDGPAQCKPSGPINSPRTNTYLVGKQRPFTLLDVGEGRDEYTALLEAIIRRAGISESSEPDISDIIISHWHEDHVGGLPKVLALLERLWHERHGTLSFKPPRLHKFPTQTCPQYSKLPAILSSLPPNSFVTAPDGSHFHDLRDGDVLSGLHVLHTPGHTVDSMCLYFPQDGAFYTADTVLGQGTAVFEDLATYIGSLRRMLDYVNERKAFTLYPGHGPVIYDGPKVIETYIKHRMDREAQILGIIGARPGDNTPWTTWSIVAQIYAAYPESLWLPASRGIDLHMRKLEGEGVVQRLDGEGKDAVWVLA</sequence>
<dbReference type="InterPro" id="IPR001279">
    <property type="entry name" value="Metallo-B-lactamas"/>
</dbReference>
<dbReference type="GO" id="GO:0016787">
    <property type="term" value="F:hydrolase activity"/>
    <property type="evidence" value="ECO:0007669"/>
    <property type="project" value="UniProtKB-KW"/>
</dbReference>
<evidence type="ECO:0000313" key="7">
    <source>
        <dbReference type="Proteomes" id="UP001295794"/>
    </source>
</evidence>
<dbReference type="GO" id="GO:0046872">
    <property type="term" value="F:metal ion binding"/>
    <property type="evidence" value="ECO:0007669"/>
    <property type="project" value="UniProtKB-KW"/>
</dbReference>
<proteinExistence type="inferred from homology"/>
<dbReference type="PANTHER" id="PTHR23131:SF0">
    <property type="entry name" value="ENDORIBONUCLEASE LACTB2"/>
    <property type="match status" value="1"/>
</dbReference>
<dbReference type="InterPro" id="IPR047921">
    <property type="entry name" value="LACTB2-like_MBL-fold"/>
</dbReference>
<dbReference type="PANTHER" id="PTHR23131">
    <property type="entry name" value="ENDORIBONUCLEASE LACTB2"/>
    <property type="match status" value="1"/>
</dbReference>
<evidence type="ECO:0000256" key="4">
    <source>
        <dbReference type="ARBA" id="ARBA00022833"/>
    </source>
</evidence>
<keyword evidence="3" id="KW-0378">Hydrolase</keyword>
<keyword evidence="7" id="KW-1185">Reference proteome</keyword>
<protein>
    <recommendedName>
        <fullName evidence="5">Metallo-beta-lactamase domain-containing protein</fullName>
    </recommendedName>
</protein>
<dbReference type="GO" id="GO:0044550">
    <property type="term" value="P:secondary metabolite biosynthetic process"/>
    <property type="evidence" value="ECO:0007669"/>
    <property type="project" value="TreeGrafter"/>
</dbReference>
<dbReference type="SMART" id="SM00849">
    <property type="entry name" value="Lactamase_B"/>
    <property type="match status" value="1"/>
</dbReference>
<dbReference type="InterPro" id="IPR050662">
    <property type="entry name" value="Sec-metab_biosynth-thioest"/>
</dbReference>